<sequence>MHFRCQLDRSLALLSSRGVSRRHAAPLLFRLLWRLGLRVRPPHFLGFTGVAFVYGTWFTSVWGMFMWALVWSELGKGIVDVALRAAAAGACFGLMIAWLYARERREFAVPAWDALGGD</sequence>
<dbReference type="Proteomes" id="UP001204151">
    <property type="component" value="Unassembled WGS sequence"/>
</dbReference>
<proteinExistence type="predicted"/>
<organism evidence="2 3">
    <name type="scientific">Massilia pinisoli</name>
    <dbReference type="NCBI Taxonomy" id="1772194"/>
    <lineage>
        <taxon>Bacteria</taxon>
        <taxon>Pseudomonadati</taxon>
        <taxon>Pseudomonadota</taxon>
        <taxon>Betaproteobacteria</taxon>
        <taxon>Burkholderiales</taxon>
        <taxon>Oxalobacteraceae</taxon>
        <taxon>Telluria group</taxon>
        <taxon>Massilia</taxon>
    </lineage>
</organism>
<feature type="transmembrane region" description="Helical" evidence="1">
    <location>
        <begin position="81"/>
        <end position="101"/>
    </location>
</feature>
<accession>A0ABT1ZNI8</accession>
<evidence type="ECO:0000313" key="3">
    <source>
        <dbReference type="Proteomes" id="UP001204151"/>
    </source>
</evidence>
<reference evidence="2 3" key="1">
    <citation type="submission" date="2022-08" db="EMBL/GenBank/DDBJ databases">
        <title>Reclassification of Massilia species as members of the genera Telluria, Duganella, Pseudoduganella, Mokoshia gen. nov. and Zemynaea gen. nov. using orthogonal and non-orthogonal genome-based approaches.</title>
        <authorList>
            <person name="Bowman J.P."/>
        </authorList>
    </citation>
    <scope>NUCLEOTIDE SEQUENCE [LARGE SCALE GENOMIC DNA]</scope>
    <source>
        <strain evidence="2 3">JCM 31316</strain>
    </source>
</reference>
<dbReference type="Pfam" id="PF19942">
    <property type="entry name" value="DUF6404"/>
    <property type="match status" value="1"/>
</dbReference>
<gene>
    <name evidence="2" type="ORF">NX784_07660</name>
</gene>
<keyword evidence="1" id="KW-0472">Membrane</keyword>
<name>A0ABT1ZNI8_9BURK</name>
<dbReference type="InterPro" id="IPR045644">
    <property type="entry name" value="DUF6404"/>
</dbReference>
<keyword evidence="1" id="KW-1133">Transmembrane helix</keyword>
<comment type="caution">
    <text evidence="2">The sequence shown here is derived from an EMBL/GenBank/DDBJ whole genome shotgun (WGS) entry which is preliminary data.</text>
</comment>
<keyword evidence="3" id="KW-1185">Reference proteome</keyword>
<evidence type="ECO:0000256" key="1">
    <source>
        <dbReference type="SAM" id="Phobius"/>
    </source>
</evidence>
<feature type="transmembrane region" description="Helical" evidence="1">
    <location>
        <begin position="44"/>
        <end position="69"/>
    </location>
</feature>
<keyword evidence="1" id="KW-0812">Transmembrane</keyword>
<protein>
    <submittedName>
        <fullName evidence="2">DUF6404 family protein</fullName>
    </submittedName>
</protein>
<dbReference type="EMBL" id="JANUGW010000004">
    <property type="protein sequence ID" value="MCS0581463.1"/>
    <property type="molecule type" value="Genomic_DNA"/>
</dbReference>
<evidence type="ECO:0000313" key="2">
    <source>
        <dbReference type="EMBL" id="MCS0581463.1"/>
    </source>
</evidence>
<dbReference type="RefSeq" id="WP_258816061.1">
    <property type="nucleotide sequence ID" value="NZ_JANUGW010000004.1"/>
</dbReference>